<feature type="compositionally biased region" description="Pro residues" evidence="12">
    <location>
        <begin position="312"/>
        <end position="337"/>
    </location>
</feature>
<dbReference type="OrthoDB" id="31170at2759"/>
<dbReference type="Pfam" id="PF00568">
    <property type="entry name" value="WH1"/>
    <property type="match status" value="1"/>
</dbReference>
<comment type="similarity">
    <text evidence="3">Belongs to the Ena/VASP family.</text>
</comment>
<evidence type="ECO:0000259" key="13">
    <source>
        <dbReference type="PROSITE" id="PS50229"/>
    </source>
</evidence>
<reference evidence="15" key="2">
    <citation type="submission" date="2017-12" db="EMBL/GenBank/DDBJ databases">
        <title>Genome sequence of the Bar-tailed Godwit (Limosa lapponica baueri).</title>
        <authorList>
            <person name="Lima N.C.B."/>
            <person name="Parody-Merino A.M."/>
            <person name="Battley P.F."/>
            <person name="Fidler A.E."/>
            <person name="Prosdocimi F."/>
        </authorList>
    </citation>
    <scope>NUCLEOTIDE SEQUENCE [LARGE SCALE GENOMIC DNA]</scope>
</reference>
<proteinExistence type="inferred from homology"/>
<protein>
    <recommendedName>
        <fullName evidence="4">Ena/VASP-like protein</fullName>
    </recommendedName>
    <alternativeName>
        <fullName evidence="10">Ena/vasodilator-stimulated phosphoprotein-like</fullName>
    </alternativeName>
</protein>
<dbReference type="Pfam" id="PF08776">
    <property type="entry name" value="VASP_tetra"/>
    <property type="match status" value="1"/>
</dbReference>
<evidence type="ECO:0000256" key="5">
    <source>
        <dbReference type="ARBA" id="ARBA00022490"/>
    </source>
</evidence>
<dbReference type="EMBL" id="KZ506519">
    <property type="protein sequence ID" value="PKU39307.1"/>
    <property type="molecule type" value="Genomic_DNA"/>
</dbReference>
<accession>A0A2I0TZP0</accession>
<dbReference type="SMART" id="SM00461">
    <property type="entry name" value="WH1"/>
    <property type="match status" value="1"/>
</dbReference>
<dbReference type="GO" id="GO:0001725">
    <property type="term" value="C:stress fiber"/>
    <property type="evidence" value="ECO:0007669"/>
    <property type="project" value="UniProtKB-SubCell"/>
</dbReference>
<keyword evidence="7" id="KW-0009">Actin-binding</keyword>
<evidence type="ECO:0000256" key="6">
    <source>
        <dbReference type="ARBA" id="ARBA00023036"/>
    </source>
</evidence>
<dbReference type="FunFam" id="1.20.5.1160:FF:000004">
    <property type="entry name" value="Enah/Vasp-like, isoform CRA_a"/>
    <property type="match status" value="1"/>
</dbReference>
<dbReference type="GO" id="GO:0008154">
    <property type="term" value="P:actin polymerization or depolymerization"/>
    <property type="evidence" value="ECO:0007669"/>
    <property type="project" value="TreeGrafter"/>
</dbReference>
<keyword evidence="15" id="KW-1185">Reference proteome</keyword>
<dbReference type="PROSITE" id="PS50229">
    <property type="entry name" value="WH1"/>
    <property type="match status" value="1"/>
</dbReference>
<dbReference type="GO" id="GO:0017124">
    <property type="term" value="F:SH3 domain binding"/>
    <property type="evidence" value="ECO:0007669"/>
    <property type="project" value="UniProtKB-KW"/>
</dbReference>
<dbReference type="GO" id="GO:0003779">
    <property type="term" value="F:actin binding"/>
    <property type="evidence" value="ECO:0007669"/>
    <property type="project" value="UniProtKB-KW"/>
</dbReference>
<dbReference type="AlphaFoldDB" id="A0A2I0TZP0"/>
<keyword evidence="6" id="KW-0729">SH3-binding</keyword>
<sequence length="462" mass="48704">MARQVQQMLSAKGSSPTGDAAKAQHQRQIFDVYIEQSICQARASVMVYDDTSKKWVPIKPGQQGFSRINIYHNTATNTFRVVGVKLQDQQVVINYSIVKGLKYNQATPTFHQWRDARQVYGLNFASKEEATTFSNAMLFALNIMNSQDGGPAAQRQVQNGPSPDEMEAQRRLKGPTDKAGQETLADVPANGHPEEQIALGPSGAQVKSVDGSFFPHLGAAPSSPLPTIASPPSSCGQAPSPSSHPSSRPPQQCYQPMSHCLPLPPPYAAVSEVAMPRRNPPYMTSSATAHLSPVLPPGHPSGAAVIPASSGGPPPPPPPPVPPPPMGAAPPPPPPLPAGAGQGAGTEDGSVSGLAAALAGAKLRRVQRPEDGSGGSSPSGVSKSDANRTSSGGGGGGLMEEMNKLLAKRMKPVSSSNDVAMDALDFDRMKQEILEEVVRELHKVKEEIIDAIRQELSRISTT</sequence>
<dbReference type="FunFam" id="2.30.29.30:FF:000071">
    <property type="entry name" value="Enah/Vasp-like, isoform CRA_a"/>
    <property type="match status" value="1"/>
</dbReference>
<dbReference type="InterPro" id="IPR014885">
    <property type="entry name" value="VASP_tetra"/>
</dbReference>
<evidence type="ECO:0000256" key="3">
    <source>
        <dbReference type="ARBA" id="ARBA00009785"/>
    </source>
</evidence>
<dbReference type="Gene3D" id="1.20.5.1160">
    <property type="entry name" value="Vasodilator-stimulated phosphoprotein"/>
    <property type="match status" value="1"/>
</dbReference>
<dbReference type="GO" id="GO:0005522">
    <property type="term" value="F:profilin binding"/>
    <property type="evidence" value="ECO:0007669"/>
    <property type="project" value="TreeGrafter"/>
</dbReference>
<comment type="function">
    <text evidence="11">Ena/VASP proteins are actin-associated proteins involved in a range of processes dependent on cytoskeleton remodeling and cell polarity such as axon guidance and lamellipodial and filopodial dynamics in migrating cells. EVL enhances actin nucleation and polymerization.</text>
</comment>
<dbReference type="SUPFAM" id="SSF118370">
    <property type="entry name" value="Vasodilator-stimulated phosphoprotein, VASP, tetramerisation domain"/>
    <property type="match status" value="1"/>
</dbReference>
<dbReference type="InterPro" id="IPR000697">
    <property type="entry name" value="WH1/EVH1_dom"/>
</dbReference>
<dbReference type="GO" id="GO:0030838">
    <property type="term" value="P:positive regulation of actin filament polymerization"/>
    <property type="evidence" value="ECO:0007669"/>
    <property type="project" value="TreeGrafter"/>
</dbReference>
<dbReference type="PANTHER" id="PTHR11202">
    <property type="entry name" value="SPROUTY-RELATED, EVH1 DOMAIN-CONTAINING PROTEIN FAMILY MEMBER"/>
    <property type="match status" value="1"/>
</dbReference>
<evidence type="ECO:0000256" key="1">
    <source>
        <dbReference type="ARBA" id="ARBA00004510"/>
    </source>
</evidence>
<reference evidence="15" key="1">
    <citation type="submission" date="2017-11" db="EMBL/GenBank/DDBJ databases">
        <authorList>
            <person name="Lima N.C."/>
            <person name="Parody-Merino A.M."/>
            <person name="Battley P.F."/>
            <person name="Fidler A.E."/>
            <person name="Prosdocimi F."/>
        </authorList>
    </citation>
    <scope>NUCLEOTIDE SEQUENCE [LARGE SCALE GENOMIC DNA]</scope>
</reference>
<feature type="compositionally biased region" description="Low complexity" evidence="12">
    <location>
        <begin position="239"/>
        <end position="250"/>
    </location>
</feature>
<feature type="region of interest" description="Disordered" evidence="12">
    <location>
        <begin position="149"/>
        <end position="257"/>
    </location>
</feature>
<feature type="compositionally biased region" description="Basic and acidic residues" evidence="12">
    <location>
        <begin position="167"/>
        <end position="180"/>
    </location>
</feature>
<keyword evidence="9" id="KW-0966">Cell projection</keyword>
<evidence type="ECO:0000313" key="14">
    <source>
        <dbReference type="EMBL" id="PKU39307.1"/>
    </source>
</evidence>
<evidence type="ECO:0000256" key="8">
    <source>
        <dbReference type="ARBA" id="ARBA00023212"/>
    </source>
</evidence>
<evidence type="ECO:0000256" key="12">
    <source>
        <dbReference type="SAM" id="MobiDB-lite"/>
    </source>
</evidence>
<dbReference type="CDD" id="cd01207">
    <property type="entry name" value="EVH1_Ena_VASP-like"/>
    <property type="match status" value="1"/>
</dbReference>
<feature type="compositionally biased region" description="Low complexity" evidence="12">
    <location>
        <begin position="300"/>
        <end position="311"/>
    </location>
</feature>
<dbReference type="Gene3D" id="2.30.29.30">
    <property type="entry name" value="Pleckstrin-homology domain (PH domain)/Phosphotyrosine-binding domain (PTB)"/>
    <property type="match status" value="1"/>
</dbReference>
<dbReference type="InterPro" id="IPR038023">
    <property type="entry name" value="VASP_sf"/>
</dbReference>
<feature type="domain" description="WH1" evidence="13">
    <location>
        <begin position="30"/>
        <end position="144"/>
    </location>
</feature>
<dbReference type="SUPFAM" id="SSF50729">
    <property type="entry name" value="PH domain-like"/>
    <property type="match status" value="1"/>
</dbReference>
<dbReference type="Proteomes" id="UP000233556">
    <property type="component" value="Unassembled WGS sequence"/>
</dbReference>
<evidence type="ECO:0000256" key="4">
    <source>
        <dbReference type="ARBA" id="ARBA00017156"/>
    </source>
</evidence>
<gene>
    <name evidence="14" type="ORF">llap_10390</name>
</gene>
<dbReference type="GO" id="GO:0030027">
    <property type="term" value="C:lamellipodium"/>
    <property type="evidence" value="ECO:0007669"/>
    <property type="project" value="UniProtKB-SubCell"/>
</dbReference>
<evidence type="ECO:0000256" key="7">
    <source>
        <dbReference type="ARBA" id="ARBA00023203"/>
    </source>
</evidence>
<evidence type="ECO:0000256" key="2">
    <source>
        <dbReference type="ARBA" id="ARBA00004529"/>
    </source>
</evidence>
<organism evidence="14 15">
    <name type="scientific">Limosa lapponica baueri</name>
    <dbReference type="NCBI Taxonomy" id="1758121"/>
    <lineage>
        <taxon>Eukaryota</taxon>
        <taxon>Metazoa</taxon>
        <taxon>Chordata</taxon>
        <taxon>Craniata</taxon>
        <taxon>Vertebrata</taxon>
        <taxon>Euteleostomi</taxon>
        <taxon>Archelosauria</taxon>
        <taxon>Archosauria</taxon>
        <taxon>Dinosauria</taxon>
        <taxon>Saurischia</taxon>
        <taxon>Theropoda</taxon>
        <taxon>Coelurosauria</taxon>
        <taxon>Aves</taxon>
        <taxon>Neognathae</taxon>
        <taxon>Neoaves</taxon>
        <taxon>Charadriiformes</taxon>
        <taxon>Scolopacidae</taxon>
        <taxon>Limosa</taxon>
    </lineage>
</organism>
<dbReference type="PANTHER" id="PTHR11202:SF4">
    <property type="entry name" value="ENA_VASP-LIKE PROTEIN"/>
    <property type="match status" value="1"/>
</dbReference>
<evidence type="ECO:0000256" key="9">
    <source>
        <dbReference type="ARBA" id="ARBA00023273"/>
    </source>
</evidence>
<evidence type="ECO:0000256" key="10">
    <source>
        <dbReference type="ARBA" id="ARBA00033193"/>
    </source>
</evidence>
<evidence type="ECO:0000256" key="11">
    <source>
        <dbReference type="ARBA" id="ARBA00057639"/>
    </source>
</evidence>
<feature type="region of interest" description="Disordered" evidence="12">
    <location>
        <begin position="281"/>
        <end position="404"/>
    </location>
</feature>
<keyword evidence="5" id="KW-0963">Cytoplasm</keyword>
<dbReference type="InterPro" id="IPR011993">
    <property type="entry name" value="PH-like_dom_sf"/>
</dbReference>
<comment type="subcellular location">
    <subcellularLocation>
        <location evidence="1">Cell projection</location>
        <location evidence="1">Lamellipodium</location>
    </subcellularLocation>
    <subcellularLocation>
        <location evidence="2">Cytoplasm</location>
        <location evidence="2">Cytoskeleton</location>
        <location evidence="2">Stress fiber</location>
    </subcellularLocation>
</comment>
<name>A0A2I0TZP0_LIMLA</name>
<evidence type="ECO:0000313" key="15">
    <source>
        <dbReference type="Proteomes" id="UP000233556"/>
    </source>
</evidence>
<dbReference type="GO" id="GO:0005737">
    <property type="term" value="C:cytoplasm"/>
    <property type="evidence" value="ECO:0007669"/>
    <property type="project" value="UniProtKB-ARBA"/>
</dbReference>
<keyword evidence="8" id="KW-0206">Cytoskeleton</keyword>